<dbReference type="WormBase" id="Bm7281">
    <property type="protein sequence ID" value="BM02266"/>
    <property type="gene ID" value="WBGene00227542"/>
    <property type="gene designation" value="Bma-use-1"/>
</dbReference>
<reference evidence="14" key="2">
    <citation type="submission" date="2012-12" db="EMBL/GenBank/DDBJ databases">
        <authorList>
            <person name="Gao Y.W."/>
            <person name="Fan S.T."/>
            <person name="Sun H.T."/>
            <person name="Wang Z."/>
            <person name="Gao X.L."/>
            <person name="Li Y.G."/>
            <person name="Wang T.C."/>
            <person name="Zhang K."/>
            <person name="Xu W.W."/>
            <person name="Yu Z.J."/>
            <person name="Xia X.Z."/>
        </authorList>
    </citation>
    <scope>NUCLEOTIDE SEQUENCE</scope>
    <source>
        <strain evidence="14">FR3</strain>
    </source>
</reference>
<evidence type="ECO:0000256" key="5">
    <source>
        <dbReference type="ARBA" id="ARBA00022692"/>
    </source>
</evidence>
<evidence type="ECO:0000313" key="18">
    <source>
        <dbReference type="WormBase" id="Bm7281"/>
    </source>
</evidence>
<dbReference type="RefSeq" id="XP_001894875.1">
    <property type="nucleotide sequence ID" value="XM_001894840.1"/>
</dbReference>
<accession>A0A0K0JRP0</accession>
<evidence type="ECO:0000256" key="7">
    <source>
        <dbReference type="ARBA" id="ARBA00022892"/>
    </source>
</evidence>
<keyword evidence="5 13" id="KW-0812">Transmembrane</keyword>
<keyword evidence="10 13" id="KW-0472">Membrane</keyword>
<protein>
    <recommendedName>
        <fullName evidence="3">Vesicle transport protein USE1</fullName>
    </recommendedName>
    <alternativeName>
        <fullName evidence="11">USE1-like protein</fullName>
    </alternativeName>
</protein>
<sequence>MGTITADEVNFQHLLGRTERLCAESISFNIIKLNAALEEMEELYDRLQKNRNIDSEVLKHYGEDLQTLRLQIEAEQKRSAPIIDEQDLPADSEITTEDSTENSVLMKAKKKAAYQANLRMQLFDGPERSSSLDPNLDMEQIARREAEKQENLMDELFGMVRLMKQTYSTASSVIKEDNATLSRLQKATNSHKGSLLRESKRLEERAYRSWCDCLYIIGICAVIMSFIAMVIVMRFFTKKSS</sequence>
<evidence type="ECO:0000313" key="15">
    <source>
        <dbReference type="EMBL" id="VIO90283.1"/>
    </source>
</evidence>
<dbReference type="CTD" id="6098325"/>
<proteinExistence type="inferred from homology"/>
<evidence type="ECO:0000256" key="4">
    <source>
        <dbReference type="ARBA" id="ARBA00022448"/>
    </source>
</evidence>
<dbReference type="GeneID" id="6098325"/>
<reference evidence="14 16" key="1">
    <citation type="journal article" date="2007" name="Science">
        <title>Draft genome of the filarial nematode parasite Brugia malayi.</title>
        <authorList>
            <person name="Ghedin E."/>
            <person name="Wang S."/>
            <person name="Spiro D."/>
            <person name="Caler E."/>
            <person name="Zhao Q."/>
            <person name="Crabtree J."/>
            <person name="Allen J.E."/>
            <person name="Delcher A.L."/>
            <person name="Guiliano D.B."/>
            <person name="Miranda-Saavedra D."/>
            <person name="Angiuoli S.V."/>
            <person name="Creasy T."/>
            <person name="Amedeo P."/>
            <person name="Haas B."/>
            <person name="El-Sayed N.M."/>
            <person name="Wortman J.R."/>
            <person name="Feldblyum T."/>
            <person name="Tallon L."/>
            <person name="Schatz M."/>
            <person name="Shumway M."/>
            <person name="Koo H."/>
            <person name="Salzberg S.L."/>
            <person name="Schobel S."/>
            <person name="Pertea M."/>
            <person name="Pop M."/>
            <person name="White O."/>
            <person name="Barton G.J."/>
            <person name="Carlow C.K."/>
            <person name="Crawford M.J."/>
            <person name="Daub J."/>
            <person name="Dimmic M.W."/>
            <person name="Estes C.F."/>
            <person name="Foster J.M."/>
            <person name="Ganatra M."/>
            <person name="Gregory W.F."/>
            <person name="Johnson N.M."/>
            <person name="Jin J."/>
            <person name="Komuniecki R."/>
            <person name="Korf I."/>
            <person name="Kumar S."/>
            <person name="Laney S."/>
            <person name="Li B.W."/>
            <person name="Li W."/>
            <person name="Lindblom T.H."/>
            <person name="Lustigman S."/>
            <person name="Ma D."/>
            <person name="Maina C.V."/>
            <person name="Martin D.M."/>
            <person name="McCarter J.P."/>
            <person name="McReynolds L."/>
            <person name="Mitreva M."/>
            <person name="Nutman T.B."/>
            <person name="Parkinson J."/>
            <person name="Peregrin-Alvarez J.M."/>
            <person name="Poole C."/>
            <person name="Ren Q."/>
            <person name="Saunders L."/>
            <person name="Sluder A.E."/>
            <person name="Smith K."/>
            <person name="Stanke M."/>
            <person name="Unnasch T.R."/>
            <person name="Ware J."/>
            <person name="Wei A.D."/>
            <person name="Weil G."/>
            <person name="Williams D.J."/>
            <person name="Zhang Y."/>
            <person name="Williams S.A."/>
            <person name="Fraser-Liggett C."/>
            <person name="Slatko B."/>
            <person name="Blaxter M.L."/>
            <person name="Scott A.L."/>
        </authorList>
    </citation>
    <scope>NUCLEOTIDE SEQUENCE</scope>
    <source>
        <strain evidence="14 16">FR3</strain>
    </source>
</reference>
<reference evidence="17" key="4">
    <citation type="submission" date="2019-12" db="UniProtKB">
        <authorList>
            <consortium name="WormBaseParasite"/>
        </authorList>
    </citation>
    <scope>IDENTIFICATION</scope>
</reference>
<evidence type="ECO:0000313" key="16">
    <source>
        <dbReference type="Proteomes" id="UP000006672"/>
    </source>
</evidence>
<dbReference type="Pfam" id="PF09753">
    <property type="entry name" value="Use1"/>
    <property type="match status" value="1"/>
</dbReference>
<feature type="coiled-coil region" evidence="12">
    <location>
        <begin position="30"/>
        <end position="78"/>
    </location>
</feature>
<feature type="transmembrane region" description="Helical" evidence="13">
    <location>
        <begin position="214"/>
        <end position="236"/>
    </location>
</feature>
<evidence type="ECO:0000256" key="13">
    <source>
        <dbReference type="SAM" id="Phobius"/>
    </source>
</evidence>
<keyword evidence="7" id="KW-0931">ER-Golgi transport</keyword>
<keyword evidence="9 13" id="KW-1133">Transmembrane helix</keyword>
<keyword evidence="6" id="KW-0256">Endoplasmic reticulum</keyword>
<evidence type="ECO:0000256" key="3">
    <source>
        <dbReference type="ARBA" id="ARBA00015843"/>
    </source>
</evidence>
<evidence type="ECO:0000256" key="6">
    <source>
        <dbReference type="ARBA" id="ARBA00022824"/>
    </source>
</evidence>
<dbReference type="FunCoup" id="A0A0K0JRP0">
    <property type="interactions" value="1903"/>
</dbReference>
<comment type="subcellular location">
    <subcellularLocation>
        <location evidence="1">Endoplasmic reticulum membrane</location>
        <topology evidence="1">Single-pass type IV membrane protein</topology>
    </subcellularLocation>
</comment>
<keyword evidence="8" id="KW-0653">Protein transport</keyword>
<dbReference type="EMBL" id="CAAKNF010000192">
    <property type="protein sequence ID" value="VIO90283.1"/>
    <property type="molecule type" value="Genomic_DNA"/>
</dbReference>
<evidence type="ECO:0000256" key="11">
    <source>
        <dbReference type="ARBA" id="ARBA00032711"/>
    </source>
</evidence>
<evidence type="ECO:0000256" key="8">
    <source>
        <dbReference type="ARBA" id="ARBA00022927"/>
    </source>
</evidence>
<dbReference type="PANTHER" id="PTHR13050">
    <property type="entry name" value="USE1-LIKE PROTEIN"/>
    <property type="match status" value="1"/>
</dbReference>
<evidence type="ECO:0000256" key="1">
    <source>
        <dbReference type="ARBA" id="ARBA00004163"/>
    </source>
</evidence>
<dbReference type="KEGG" id="bmy:BM_BM7281"/>
<dbReference type="AlphaFoldDB" id="A0A0K0JRP0"/>
<dbReference type="EMBL" id="LN856609">
    <property type="protein sequence ID" value="CTP80817.1"/>
    <property type="molecule type" value="Genomic_DNA"/>
</dbReference>
<accession>A0A4E9F8P4</accession>
<dbReference type="OMA" id="AYRSWCD"/>
<dbReference type="PANTHER" id="PTHR13050:SF7">
    <property type="entry name" value="VESICLE TRANSPORT PROTEIN USE1"/>
    <property type="match status" value="1"/>
</dbReference>
<evidence type="ECO:0000256" key="9">
    <source>
        <dbReference type="ARBA" id="ARBA00022989"/>
    </source>
</evidence>
<gene>
    <name evidence="18" type="primary">bma-use-1</name>
    <name evidence="14 17" type="synonym">Bma-use-1</name>
    <name evidence="18" type="ORF">Bm7281</name>
    <name evidence="15" type="ORF">BM_BM7281</name>
    <name evidence="14" type="ORF">BM_Bm7281</name>
</gene>
<dbReference type="WBParaSite" id="Bm7281.1">
    <property type="protein sequence ID" value="Bm7281.1"/>
    <property type="gene ID" value="WBGene00227542"/>
</dbReference>
<keyword evidence="16" id="KW-1185">Reference proteome</keyword>
<organism evidence="14">
    <name type="scientific">Brugia malayi</name>
    <name type="common">Filarial nematode worm</name>
    <dbReference type="NCBI Taxonomy" id="6279"/>
    <lineage>
        <taxon>Eukaryota</taxon>
        <taxon>Metazoa</taxon>
        <taxon>Ecdysozoa</taxon>
        <taxon>Nematoda</taxon>
        <taxon>Chromadorea</taxon>
        <taxon>Rhabditida</taxon>
        <taxon>Spirurina</taxon>
        <taxon>Spiruromorpha</taxon>
        <taxon>Filarioidea</taxon>
        <taxon>Onchocercidae</taxon>
        <taxon>Brugia</taxon>
    </lineage>
</organism>
<keyword evidence="12" id="KW-0175">Coiled coil</keyword>
<evidence type="ECO:0000313" key="14">
    <source>
        <dbReference type="EMBL" id="CTP80817.1"/>
    </source>
</evidence>
<dbReference type="GO" id="GO:0005484">
    <property type="term" value="F:SNAP receptor activity"/>
    <property type="evidence" value="ECO:0007669"/>
    <property type="project" value="TreeGrafter"/>
</dbReference>
<dbReference type="GO" id="GO:0005789">
    <property type="term" value="C:endoplasmic reticulum membrane"/>
    <property type="evidence" value="ECO:0007669"/>
    <property type="project" value="UniProtKB-SubCell"/>
</dbReference>
<evidence type="ECO:0000313" key="17">
    <source>
        <dbReference type="WBParaSite" id="Bm7281.1"/>
    </source>
</evidence>
<dbReference type="GO" id="GO:0015031">
    <property type="term" value="P:protein transport"/>
    <property type="evidence" value="ECO:0007669"/>
    <property type="project" value="UniProtKB-KW"/>
</dbReference>
<evidence type="ECO:0000256" key="10">
    <source>
        <dbReference type="ARBA" id="ARBA00023136"/>
    </source>
</evidence>
<reference evidence="15" key="3">
    <citation type="submission" date="2019-04" db="EMBL/GenBank/DDBJ databases">
        <authorList>
            <person name="Howe K."/>
            <person name="Paulini M."/>
            <person name="Williams G."/>
        </authorList>
    </citation>
    <scope>NUCLEOTIDE SEQUENCE [LARGE SCALE GENOMIC DNA]</scope>
    <source>
        <strain evidence="15">FR3</strain>
    </source>
</reference>
<evidence type="ECO:0000256" key="2">
    <source>
        <dbReference type="ARBA" id="ARBA00007891"/>
    </source>
</evidence>
<dbReference type="GO" id="GO:0006890">
    <property type="term" value="P:retrograde vesicle-mediated transport, Golgi to endoplasmic reticulum"/>
    <property type="evidence" value="ECO:0007669"/>
    <property type="project" value="TreeGrafter"/>
</dbReference>
<comment type="similarity">
    <text evidence="2">Belongs to the USE1 family.</text>
</comment>
<name>A0A0K0JRP0_BRUMA</name>
<dbReference type="STRING" id="6279.A0A0K0JRP0"/>
<dbReference type="Proteomes" id="UP000006672">
    <property type="component" value="Unassembled WGS sequence"/>
</dbReference>
<dbReference type="OrthoDB" id="4506189at2759"/>
<dbReference type="InterPro" id="IPR019150">
    <property type="entry name" value="Vesicle_transport_protein_Use1"/>
</dbReference>
<keyword evidence="4" id="KW-0813">Transport</keyword>
<dbReference type="GO" id="GO:0031201">
    <property type="term" value="C:SNARE complex"/>
    <property type="evidence" value="ECO:0007669"/>
    <property type="project" value="TreeGrafter"/>
</dbReference>
<evidence type="ECO:0000256" key="12">
    <source>
        <dbReference type="SAM" id="Coils"/>
    </source>
</evidence>